<evidence type="ECO:0000313" key="2">
    <source>
        <dbReference type="Proteomes" id="UP000836841"/>
    </source>
</evidence>
<evidence type="ECO:0000313" key="1">
    <source>
        <dbReference type="EMBL" id="CAH2065561.1"/>
    </source>
</evidence>
<organism evidence="1 2">
    <name type="scientific">Thlaspi arvense</name>
    <name type="common">Field penny-cress</name>
    <dbReference type="NCBI Taxonomy" id="13288"/>
    <lineage>
        <taxon>Eukaryota</taxon>
        <taxon>Viridiplantae</taxon>
        <taxon>Streptophyta</taxon>
        <taxon>Embryophyta</taxon>
        <taxon>Tracheophyta</taxon>
        <taxon>Spermatophyta</taxon>
        <taxon>Magnoliopsida</taxon>
        <taxon>eudicotyledons</taxon>
        <taxon>Gunneridae</taxon>
        <taxon>Pentapetalae</taxon>
        <taxon>rosids</taxon>
        <taxon>malvids</taxon>
        <taxon>Brassicales</taxon>
        <taxon>Brassicaceae</taxon>
        <taxon>Thlaspideae</taxon>
        <taxon>Thlaspi</taxon>
    </lineage>
</organism>
<proteinExistence type="predicted"/>
<feature type="non-terminal residue" evidence="1">
    <location>
        <position position="1"/>
    </location>
</feature>
<protein>
    <recommendedName>
        <fullName evidence="3">Maturase K</fullName>
    </recommendedName>
</protein>
<feature type="non-terminal residue" evidence="1">
    <location>
        <position position="219"/>
    </location>
</feature>
<dbReference type="AlphaFoldDB" id="A0AAU9SGC6"/>
<sequence length="219" mass="25518">PSLNFTNVYIREGSTTYCISYVYGPPTKQPRQDLWRRMQRRAPLYYVTPRLVLGYFNDIKSNEEKVGGRLRSESSFEAFRSMIVGNGLHDLQTIGETFIWVGSCHALMELWLILYGPICFPRRTLNYLIGWVLITDRYWFTRILRRGNRINFSNTIIDGSMILKLKKLFPQPGRRDVNIFLHTSLAKLLVLTSGIRISYISSLHQVMFNKSTAFIHQSL</sequence>
<accession>A0AAU9SGC6</accession>
<dbReference type="Proteomes" id="UP000836841">
    <property type="component" value="Chromosome 5"/>
</dbReference>
<name>A0AAU9SGC6_THLAR</name>
<evidence type="ECO:0008006" key="3">
    <source>
        <dbReference type="Google" id="ProtNLM"/>
    </source>
</evidence>
<reference evidence="1 2" key="1">
    <citation type="submission" date="2022-03" db="EMBL/GenBank/DDBJ databases">
        <authorList>
            <person name="Nunn A."/>
            <person name="Chopra R."/>
            <person name="Nunn A."/>
            <person name="Contreras Garrido A."/>
        </authorList>
    </citation>
    <scope>NUCLEOTIDE SEQUENCE [LARGE SCALE GENOMIC DNA]</scope>
</reference>
<keyword evidence="2" id="KW-1185">Reference proteome</keyword>
<gene>
    <name evidence="1" type="ORF">TAV2_LOCUS16772</name>
</gene>
<dbReference type="EMBL" id="OU466861">
    <property type="protein sequence ID" value="CAH2065561.1"/>
    <property type="molecule type" value="Genomic_DNA"/>
</dbReference>